<dbReference type="Proteomes" id="UP000248410">
    <property type="component" value="Chromosome"/>
</dbReference>
<proteinExistence type="predicted"/>
<reference evidence="1 2" key="1">
    <citation type="submission" date="2018-05" db="EMBL/GenBank/DDBJ databases">
        <title>Complete Genome Sequences of Extremely Thermoacidophilic, Metal-Mobilizing Type-Strain Members of the Archaeal Family Sulfolobaceae: Acidianus brierleyi DSM-1651T, Acidianus sulfidivorans DSM-18786T, Metallosphaera hakonensis DSM-7519T, and Metallosphaera prunae DSM-10039T.</title>
        <authorList>
            <person name="Counts J.A."/>
            <person name="Kelly R.M."/>
        </authorList>
    </citation>
    <scope>NUCLEOTIDE SEQUENCE [LARGE SCALE GENOMIC DNA]</scope>
    <source>
        <strain evidence="1 2">JP7</strain>
    </source>
</reference>
<dbReference type="AlphaFoldDB" id="A0A2U9IL85"/>
<organism evidence="1 2">
    <name type="scientific">Acidianus sulfidivorans JP7</name>
    <dbReference type="NCBI Taxonomy" id="619593"/>
    <lineage>
        <taxon>Archaea</taxon>
        <taxon>Thermoproteota</taxon>
        <taxon>Thermoprotei</taxon>
        <taxon>Sulfolobales</taxon>
        <taxon>Sulfolobaceae</taxon>
        <taxon>Acidianus</taxon>
    </lineage>
</organism>
<name>A0A2U9IL85_9CREN</name>
<dbReference type="GeneID" id="36837052"/>
<accession>A0A2U9IL85</accession>
<dbReference type="OrthoDB" id="40674at2157"/>
<evidence type="ECO:0000313" key="2">
    <source>
        <dbReference type="Proteomes" id="UP000248410"/>
    </source>
</evidence>
<dbReference type="EMBL" id="CP029288">
    <property type="protein sequence ID" value="AWR96755.1"/>
    <property type="molecule type" value="Genomic_DNA"/>
</dbReference>
<protein>
    <submittedName>
        <fullName evidence="1">Uncharacterized protein</fullName>
    </submittedName>
</protein>
<sequence length="79" mass="9079">MTNQSFSEIKNKYEELLSHYNKCKNCIDCESCDKAEILADELLTELEEIDISQIDGNEKDDIKNILFSVSSIFNELKKG</sequence>
<evidence type="ECO:0000313" key="1">
    <source>
        <dbReference type="EMBL" id="AWR96755.1"/>
    </source>
</evidence>
<dbReference type="RefSeq" id="WP_110379645.1">
    <property type="nucleotide sequence ID" value="NZ_CP029288.2"/>
</dbReference>
<keyword evidence="2" id="KW-1185">Reference proteome</keyword>
<gene>
    <name evidence="1" type="ORF">DFR86_03745</name>
</gene>
<dbReference type="KEGG" id="asul:DFR86_03745"/>